<evidence type="ECO:0000256" key="6">
    <source>
        <dbReference type="SAM" id="MobiDB-lite"/>
    </source>
</evidence>
<feature type="domain" description="C2H2-type" evidence="7">
    <location>
        <begin position="90"/>
        <end position="118"/>
    </location>
</feature>
<dbReference type="PANTHER" id="PTHR19818:SF139">
    <property type="entry name" value="PAIR-RULE PROTEIN ODD-PAIRED"/>
    <property type="match status" value="1"/>
</dbReference>
<dbReference type="GO" id="GO:0005634">
    <property type="term" value="C:nucleus"/>
    <property type="evidence" value="ECO:0007669"/>
    <property type="project" value="UniProtKB-ARBA"/>
</dbReference>
<organism evidence="8 9">
    <name type="scientific">Schizophyllum amplum</name>
    <dbReference type="NCBI Taxonomy" id="97359"/>
    <lineage>
        <taxon>Eukaryota</taxon>
        <taxon>Fungi</taxon>
        <taxon>Dikarya</taxon>
        <taxon>Basidiomycota</taxon>
        <taxon>Agaricomycotina</taxon>
        <taxon>Agaricomycetes</taxon>
        <taxon>Agaricomycetidae</taxon>
        <taxon>Agaricales</taxon>
        <taxon>Schizophyllaceae</taxon>
        <taxon>Schizophyllum</taxon>
    </lineage>
</organism>
<protein>
    <recommendedName>
        <fullName evidence="7">C2H2-type domain-containing protein</fullName>
    </recommendedName>
</protein>
<dbReference type="SUPFAM" id="SSF57667">
    <property type="entry name" value="beta-beta-alpha zinc fingers"/>
    <property type="match status" value="1"/>
</dbReference>
<dbReference type="Proteomes" id="UP000320762">
    <property type="component" value="Unassembled WGS sequence"/>
</dbReference>
<dbReference type="PANTHER" id="PTHR19818">
    <property type="entry name" value="ZINC FINGER PROTEIN ZIC AND GLI"/>
    <property type="match status" value="1"/>
</dbReference>
<keyword evidence="9" id="KW-1185">Reference proteome</keyword>
<keyword evidence="3 5" id="KW-0863">Zinc-finger</keyword>
<name>A0A550CAF7_9AGAR</name>
<dbReference type="STRING" id="97359.A0A550CAF7"/>
<comment type="caution">
    <text evidence="8">The sequence shown here is derived from an EMBL/GenBank/DDBJ whole genome shotgun (WGS) entry which is preliminary data.</text>
</comment>
<feature type="domain" description="C2H2-type" evidence="7">
    <location>
        <begin position="59"/>
        <end position="89"/>
    </location>
</feature>
<evidence type="ECO:0000256" key="3">
    <source>
        <dbReference type="ARBA" id="ARBA00022771"/>
    </source>
</evidence>
<dbReference type="GO" id="GO:0000981">
    <property type="term" value="F:DNA-binding transcription factor activity, RNA polymerase II-specific"/>
    <property type="evidence" value="ECO:0007669"/>
    <property type="project" value="TreeGrafter"/>
</dbReference>
<evidence type="ECO:0000313" key="9">
    <source>
        <dbReference type="Proteomes" id="UP000320762"/>
    </source>
</evidence>
<keyword evidence="2" id="KW-0677">Repeat</keyword>
<dbReference type="SMART" id="SM00355">
    <property type="entry name" value="ZnF_C2H2"/>
    <property type="match status" value="3"/>
</dbReference>
<feature type="compositionally biased region" description="Low complexity" evidence="6">
    <location>
        <begin position="182"/>
        <end position="200"/>
    </location>
</feature>
<dbReference type="InterPro" id="IPR050329">
    <property type="entry name" value="GLI_C2H2-zinc-finger"/>
</dbReference>
<feature type="region of interest" description="Disordered" evidence="6">
    <location>
        <begin position="182"/>
        <end position="203"/>
    </location>
</feature>
<sequence>MPATRTMQTPYTKDNLPSFHRNVCEACGATVRAKRDQERHARGHLPEDTLEHIMMKKPFKCEWDGCPKRFSQKSTMIVHVAAIHTGEKNYHCPDCPSSFADPSAWSRHRKQRHGWVSPKARGSRQSSTYAPYPMPVGEDCEPKMQFPAYTAPPVMSSYMPGYTYNTTEPAAAPDHFVDLRTPSLSSSVSSPASSSSIPSPMGMQMPQPWDLAAPFDAGYASYEEYPAIEQMLNQLWSGQPQPWDINTPLF</sequence>
<keyword evidence="4" id="KW-0862">Zinc</keyword>
<dbReference type="GO" id="GO:0045944">
    <property type="term" value="P:positive regulation of transcription by RNA polymerase II"/>
    <property type="evidence" value="ECO:0007669"/>
    <property type="project" value="UniProtKB-ARBA"/>
</dbReference>
<dbReference type="PROSITE" id="PS50157">
    <property type="entry name" value="ZINC_FINGER_C2H2_2"/>
    <property type="match status" value="2"/>
</dbReference>
<proteinExistence type="predicted"/>
<evidence type="ECO:0000256" key="1">
    <source>
        <dbReference type="ARBA" id="ARBA00022723"/>
    </source>
</evidence>
<dbReference type="InterPro" id="IPR036236">
    <property type="entry name" value="Znf_C2H2_sf"/>
</dbReference>
<dbReference type="GO" id="GO:0000978">
    <property type="term" value="F:RNA polymerase II cis-regulatory region sequence-specific DNA binding"/>
    <property type="evidence" value="ECO:0007669"/>
    <property type="project" value="TreeGrafter"/>
</dbReference>
<gene>
    <name evidence="8" type="ORF">BD626DRAFT_500526</name>
</gene>
<dbReference type="AlphaFoldDB" id="A0A550CAF7"/>
<dbReference type="Gene3D" id="3.30.160.60">
    <property type="entry name" value="Classic Zinc Finger"/>
    <property type="match status" value="2"/>
</dbReference>
<evidence type="ECO:0000256" key="5">
    <source>
        <dbReference type="PROSITE-ProRule" id="PRU00042"/>
    </source>
</evidence>
<dbReference type="EMBL" id="VDMD01000015">
    <property type="protein sequence ID" value="TRM61792.1"/>
    <property type="molecule type" value="Genomic_DNA"/>
</dbReference>
<reference evidence="8 9" key="1">
    <citation type="journal article" date="2019" name="New Phytol.">
        <title>Comparative genomics reveals unique wood-decay strategies and fruiting body development in the Schizophyllaceae.</title>
        <authorList>
            <person name="Almasi E."/>
            <person name="Sahu N."/>
            <person name="Krizsan K."/>
            <person name="Balint B."/>
            <person name="Kovacs G.M."/>
            <person name="Kiss B."/>
            <person name="Cseklye J."/>
            <person name="Drula E."/>
            <person name="Henrissat B."/>
            <person name="Nagy I."/>
            <person name="Chovatia M."/>
            <person name="Adam C."/>
            <person name="LaButti K."/>
            <person name="Lipzen A."/>
            <person name="Riley R."/>
            <person name="Grigoriev I.V."/>
            <person name="Nagy L.G."/>
        </authorList>
    </citation>
    <scope>NUCLEOTIDE SEQUENCE [LARGE SCALE GENOMIC DNA]</scope>
    <source>
        <strain evidence="8 9">NL-1724</strain>
    </source>
</reference>
<dbReference type="Pfam" id="PF00096">
    <property type="entry name" value="zf-C2H2"/>
    <property type="match status" value="2"/>
</dbReference>
<keyword evidence="1" id="KW-0479">Metal-binding</keyword>
<dbReference type="PROSITE" id="PS00028">
    <property type="entry name" value="ZINC_FINGER_C2H2_1"/>
    <property type="match status" value="2"/>
</dbReference>
<evidence type="ECO:0000313" key="8">
    <source>
        <dbReference type="EMBL" id="TRM61792.1"/>
    </source>
</evidence>
<dbReference type="InterPro" id="IPR013087">
    <property type="entry name" value="Znf_C2H2_type"/>
</dbReference>
<accession>A0A550CAF7</accession>
<evidence type="ECO:0000256" key="4">
    <source>
        <dbReference type="ARBA" id="ARBA00022833"/>
    </source>
</evidence>
<evidence type="ECO:0000259" key="7">
    <source>
        <dbReference type="PROSITE" id="PS50157"/>
    </source>
</evidence>
<evidence type="ECO:0000256" key="2">
    <source>
        <dbReference type="ARBA" id="ARBA00022737"/>
    </source>
</evidence>
<dbReference type="OrthoDB" id="654211at2759"/>
<dbReference type="GO" id="GO:0008270">
    <property type="term" value="F:zinc ion binding"/>
    <property type="evidence" value="ECO:0007669"/>
    <property type="project" value="UniProtKB-KW"/>
</dbReference>